<feature type="domain" description="GCVT N-terminal" evidence="2">
    <location>
        <begin position="7"/>
        <end position="140"/>
    </location>
</feature>
<proteinExistence type="predicted"/>
<protein>
    <submittedName>
        <fullName evidence="3">Folate-binding protein YgfZ</fullName>
    </submittedName>
</protein>
<evidence type="ECO:0000259" key="2">
    <source>
        <dbReference type="Pfam" id="PF01571"/>
    </source>
</evidence>
<evidence type="ECO:0000256" key="1">
    <source>
        <dbReference type="ARBA" id="ARBA00022946"/>
    </source>
</evidence>
<dbReference type="GO" id="GO:0016226">
    <property type="term" value="P:iron-sulfur cluster assembly"/>
    <property type="evidence" value="ECO:0007669"/>
    <property type="project" value="TreeGrafter"/>
</dbReference>
<dbReference type="PIRSF" id="PIRSF006487">
    <property type="entry name" value="GcvT"/>
    <property type="match status" value="1"/>
</dbReference>
<dbReference type="PATRIC" id="fig|1303518.3.peg.249"/>
<evidence type="ECO:0000313" key="3">
    <source>
        <dbReference type="EMBL" id="CCW34085.1"/>
    </source>
</evidence>
<dbReference type="InterPro" id="IPR006222">
    <property type="entry name" value="GCVT_N"/>
</dbReference>
<dbReference type="Proteomes" id="UP000014227">
    <property type="component" value="Chromosome I"/>
</dbReference>
<dbReference type="NCBIfam" id="TIGR03317">
    <property type="entry name" value="ygfZ_signature"/>
    <property type="match status" value="1"/>
</dbReference>
<dbReference type="SUPFAM" id="SSF103025">
    <property type="entry name" value="Folate-binding domain"/>
    <property type="match status" value="1"/>
</dbReference>
<dbReference type="InterPro" id="IPR045179">
    <property type="entry name" value="YgfZ/GcvT"/>
</dbReference>
<keyword evidence="4" id="KW-1185">Reference proteome</keyword>
<dbReference type="Gene3D" id="3.30.1360.120">
    <property type="entry name" value="Probable tRNA modification gtpase trme, domain 1"/>
    <property type="match status" value="1"/>
</dbReference>
<gene>
    <name evidence="3" type="ORF">CCALI_00248</name>
</gene>
<accession>S0ESV7</accession>
<keyword evidence="1" id="KW-0809">Transit peptide</keyword>
<dbReference type="InterPro" id="IPR029043">
    <property type="entry name" value="GcvT/YgfZ_C"/>
</dbReference>
<dbReference type="Pfam" id="PF01571">
    <property type="entry name" value="GCV_T"/>
    <property type="match status" value="1"/>
</dbReference>
<name>S0ESV7_CHTCT</name>
<dbReference type="HOGENOM" id="CLU_007884_6_3_0"/>
<dbReference type="OrthoDB" id="9796287at2"/>
<dbReference type="PANTHER" id="PTHR22602:SF0">
    <property type="entry name" value="TRANSFERASE CAF17, MITOCHONDRIAL-RELATED"/>
    <property type="match status" value="1"/>
</dbReference>
<dbReference type="SUPFAM" id="SSF101790">
    <property type="entry name" value="Aminomethyltransferase beta-barrel domain"/>
    <property type="match status" value="1"/>
</dbReference>
<dbReference type="STRING" id="454171.CP488_00909"/>
<dbReference type="AlphaFoldDB" id="S0ESV7"/>
<organism evidence="3 4">
    <name type="scientific">Chthonomonas calidirosea (strain DSM 23976 / ICMP 18418 / T49)</name>
    <dbReference type="NCBI Taxonomy" id="1303518"/>
    <lineage>
        <taxon>Bacteria</taxon>
        <taxon>Bacillati</taxon>
        <taxon>Armatimonadota</taxon>
        <taxon>Chthonomonadia</taxon>
        <taxon>Chthonomonadales</taxon>
        <taxon>Chthonomonadaceae</taxon>
        <taxon>Chthonomonas</taxon>
    </lineage>
</organism>
<dbReference type="InParanoid" id="S0ESV7"/>
<reference evidence="4" key="1">
    <citation type="submission" date="2013-03" db="EMBL/GenBank/DDBJ databases">
        <title>Genome sequence of Chthonomonas calidirosea, the first sequenced genome from the Armatimonadetes phylum (formally candidate division OP10).</title>
        <authorList>
            <person name="Lee K.C.Y."/>
            <person name="Morgan X.C."/>
            <person name="Dunfield P.F."/>
            <person name="Tamas I."/>
            <person name="Houghton K.M."/>
            <person name="Vyssotski M."/>
            <person name="Ryan J.L.J."/>
            <person name="Lagutin K."/>
            <person name="McDonald I.R."/>
            <person name="Stott M.B."/>
        </authorList>
    </citation>
    <scope>NUCLEOTIDE SEQUENCE [LARGE SCALE GENOMIC DNA]</scope>
    <source>
        <strain evidence="4">DSM 23976 / ICMP 18418 / T49</strain>
    </source>
</reference>
<dbReference type="RefSeq" id="WP_016481649.1">
    <property type="nucleotide sequence ID" value="NC_021487.1"/>
</dbReference>
<dbReference type="EMBL" id="HF951689">
    <property type="protein sequence ID" value="CCW34085.1"/>
    <property type="molecule type" value="Genomic_DNA"/>
</dbReference>
<dbReference type="InterPro" id="IPR027266">
    <property type="entry name" value="TrmE/GcvT-like"/>
</dbReference>
<dbReference type="PANTHER" id="PTHR22602">
    <property type="entry name" value="TRANSFERASE CAF17, MITOCHONDRIAL-RELATED"/>
    <property type="match status" value="1"/>
</dbReference>
<evidence type="ECO:0000313" key="4">
    <source>
        <dbReference type="Proteomes" id="UP000014227"/>
    </source>
</evidence>
<dbReference type="InterPro" id="IPR017703">
    <property type="entry name" value="YgfZ/GCV_T_CS"/>
</dbReference>
<dbReference type="KEGG" id="ccz:CCALI_00248"/>
<sequence>MEQNLDSYRAARHQAAWIDRTDHIGLLCAIGNDRLLWLQGMVSNDVRLLEQGTKRLQACILNPTGHVLTDLTLIAISHGQLPNLPTCILLDMPRENREKIWRLLNRFLITEDVELRDVTSQLACLSLQGPAAAQQLQQLSIEPSLIVEADHTGSGGFDIYLPIEMRHTVLHSLDIPILDEQTVELLRVEAAIPKYGAELDESVIALEANLRHTHISLTKGCYVGQEIMARIESRGHTNRGLIGLVFSPDEIPERGEVLYPAEEPAREVGRITSVAASSPAMSHRPIALAFARHEFALPNTLLYVGPSRKKAVVVPLPFISAQRGLTE</sequence>
<dbReference type="eggNOG" id="COG0404">
    <property type="taxonomic scope" value="Bacteria"/>
</dbReference>